<name>A0A3F2S0G8_9STRA</name>
<proteinExistence type="predicted"/>
<dbReference type="OrthoDB" id="77195at2759"/>
<feature type="compositionally biased region" description="Basic and acidic residues" evidence="1">
    <location>
        <begin position="315"/>
        <end position="333"/>
    </location>
</feature>
<evidence type="ECO:0000313" key="4">
    <source>
        <dbReference type="Proteomes" id="UP000277300"/>
    </source>
</evidence>
<dbReference type="AlphaFoldDB" id="A0A3F2S0G8"/>
<reference evidence="4 5" key="1">
    <citation type="submission" date="2018-07" db="EMBL/GenBank/DDBJ databases">
        <title>Genome sequencing of oomycete isolates from Chile give support for New Zealand origin for Phytophthora kernoviae and make available the first Nothophytophthora sp. genome.</title>
        <authorList>
            <person name="Studholme D.J."/>
            <person name="Sanfuentes E."/>
            <person name="Panda P."/>
            <person name="Hill R."/>
            <person name="Sambles C."/>
            <person name="Grant M."/>
            <person name="Williams N.M."/>
            <person name="Mcdougal R.L."/>
        </authorList>
    </citation>
    <scope>NUCLEOTIDE SEQUENCE [LARGE SCALE GENOMIC DNA]</scope>
    <source>
        <strain evidence="3">Chile6</strain>
        <strain evidence="2">Chile7</strain>
    </source>
</reference>
<organism evidence="3 4">
    <name type="scientific">Phytophthora kernoviae</name>
    <dbReference type="NCBI Taxonomy" id="325452"/>
    <lineage>
        <taxon>Eukaryota</taxon>
        <taxon>Sar</taxon>
        <taxon>Stramenopiles</taxon>
        <taxon>Oomycota</taxon>
        <taxon>Peronosporomycetes</taxon>
        <taxon>Peronosporales</taxon>
        <taxon>Peronosporaceae</taxon>
        <taxon>Phytophthora</taxon>
    </lineage>
</organism>
<accession>A0A3F2S0G8</accession>
<dbReference type="EMBL" id="MBAD02001282">
    <property type="protein sequence ID" value="RLN56266.1"/>
    <property type="molecule type" value="Genomic_DNA"/>
</dbReference>
<evidence type="ECO:0000313" key="5">
    <source>
        <dbReference type="Proteomes" id="UP000284657"/>
    </source>
</evidence>
<dbReference type="EMBL" id="MBDO02000018">
    <property type="protein sequence ID" value="RLN67906.1"/>
    <property type="molecule type" value="Genomic_DNA"/>
</dbReference>
<comment type="caution">
    <text evidence="3">The sequence shown here is derived from an EMBL/GenBank/DDBJ whole genome shotgun (WGS) entry which is preliminary data.</text>
</comment>
<feature type="region of interest" description="Disordered" evidence="1">
    <location>
        <begin position="218"/>
        <end position="238"/>
    </location>
</feature>
<evidence type="ECO:0000313" key="2">
    <source>
        <dbReference type="EMBL" id="RLN56266.1"/>
    </source>
</evidence>
<gene>
    <name evidence="2" type="ORF">BBJ29_006831</name>
    <name evidence="3" type="ORF">BBP00_00001358</name>
</gene>
<evidence type="ECO:0000313" key="3">
    <source>
        <dbReference type="EMBL" id="RLN67906.1"/>
    </source>
</evidence>
<protein>
    <submittedName>
        <fullName evidence="3">Uncharacterized protein</fullName>
    </submittedName>
</protein>
<evidence type="ECO:0000256" key="1">
    <source>
        <dbReference type="SAM" id="MobiDB-lite"/>
    </source>
</evidence>
<sequence>MCPTRSVYKSLDKPGVIHGASHVGSLWVHYSHPNHIDFHTGSNAYCYPNTYQASPYTQAEPYGQEPQYPYAVPIDAPMAPPTTQEAIDYARPQAWRNMPQRQDSESPPQANIETAQHLTSLDNVPPPAYSDVAMAANASVAASAVTPVVNYSSESGSVSSATSSATRSSVDAAVDTMWEARRAREKAEEEADQKLIDAVCKASLAEFNERERALNAYETESSQRSLKHQTSSVALQQAKSDAEQRKRAAMQTVIESKTRAQLMSEKAREATSMYEQKNAERLAKQAELESLKLREGQEAELRAVQLRKEEAIRKRSEAEQKAREAREKAEAMRHQAFQAASKVRANSRRQIETQLNQEEEHRQLELQHKLDEIEKNKLLARERKDAAAKKAEEARRRAEELRAMAEQARLGLKSMPTSGPTSSAA</sequence>
<dbReference type="Proteomes" id="UP000277300">
    <property type="component" value="Unassembled WGS sequence"/>
</dbReference>
<feature type="region of interest" description="Disordered" evidence="1">
    <location>
        <begin position="315"/>
        <end position="347"/>
    </location>
</feature>
<dbReference type="Proteomes" id="UP000284657">
    <property type="component" value="Unassembled WGS sequence"/>
</dbReference>